<dbReference type="Gene3D" id="1.10.10.1320">
    <property type="entry name" value="Anti-sigma factor, zinc-finger domain"/>
    <property type="match status" value="1"/>
</dbReference>
<organism evidence="2 3">
    <name type="scientific">Saccharospirillum salsuginis</name>
    <dbReference type="NCBI Taxonomy" id="418750"/>
    <lineage>
        <taxon>Bacteria</taxon>
        <taxon>Pseudomonadati</taxon>
        <taxon>Pseudomonadota</taxon>
        <taxon>Gammaproteobacteria</taxon>
        <taxon>Oceanospirillales</taxon>
        <taxon>Saccharospirillaceae</taxon>
        <taxon>Saccharospirillum</taxon>
    </lineage>
</organism>
<name>A0A918KNY3_9GAMM</name>
<dbReference type="AlphaFoldDB" id="A0A918KNY3"/>
<accession>A0A918KNY3</accession>
<dbReference type="InterPro" id="IPR012807">
    <property type="entry name" value="Anti-sigma_ChrR"/>
</dbReference>
<dbReference type="NCBIfam" id="TIGR02451">
    <property type="entry name" value="anti_sig_ChrR"/>
    <property type="match status" value="1"/>
</dbReference>
<dbReference type="InterPro" id="IPR025979">
    <property type="entry name" value="ChrR-like_cupin_dom"/>
</dbReference>
<feature type="domain" description="ChrR-like cupin" evidence="1">
    <location>
        <begin position="103"/>
        <end position="191"/>
    </location>
</feature>
<comment type="caution">
    <text evidence="2">The sequence shown here is derived from an EMBL/GenBank/DDBJ whole genome shotgun (WGS) entry which is preliminary data.</text>
</comment>
<protein>
    <submittedName>
        <fullName evidence="2">Transcriptional regulator</fullName>
    </submittedName>
</protein>
<sequence length="214" mass="23794">MTQWHPQTEQLVEYAAGSCNTGMSVAISVHLHYCKHCRERVSELESATAVLFETQAPAPVADGTFDQLMQRIQREPTVEPVRKPAPQQRFPRALQSLLPESLDELNWRHPMKNLSVSHLLTDETGMIIGLHHMKAGGRVPNHTHRGDEINVVLEGGFSDQMGSYGEGDFVFRTDNDTHAPQADAHEDCLMLSVVTAPVKLTGPLGWLVNPFIKP</sequence>
<reference evidence="2" key="1">
    <citation type="journal article" date="2014" name="Int. J. Syst. Evol. Microbiol.">
        <title>Complete genome sequence of Corynebacterium casei LMG S-19264T (=DSM 44701T), isolated from a smear-ripened cheese.</title>
        <authorList>
            <consortium name="US DOE Joint Genome Institute (JGI-PGF)"/>
            <person name="Walter F."/>
            <person name="Albersmeier A."/>
            <person name="Kalinowski J."/>
            <person name="Ruckert C."/>
        </authorList>
    </citation>
    <scope>NUCLEOTIDE SEQUENCE</scope>
    <source>
        <strain evidence="2">KCTC 22169</strain>
    </source>
</reference>
<gene>
    <name evidence="2" type="ORF">GCM10007392_42290</name>
</gene>
<keyword evidence="3" id="KW-1185">Reference proteome</keyword>
<dbReference type="CDD" id="cd20301">
    <property type="entry name" value="cupin_ChrR"/>
    <property type="match status" value="1"/>
</dbReference>
<evidence type="ECO:0000313" key="3">
    <source>
        <dbReference type="Proteomes" id="UP000626148"/>
    </source>
</evidence>
<dbReference type="EMBL" id="BMXR01000013">
    <property type="protein sequence ID" value="GGX70185.1"/>
    <property type="molecule type" value="Genomic_DNA"/>
</dbReference>
<dbReference type="Pfam" id="PF12973">
    <property type="entry name" value="Cupin_7"/>
    <property type="match status" value="1"/>
</dbReference>
<evidence type="ECO:0000259" key="1">
    <source>
        <dbReference type="Pfam" id="PF12973"/>
    </source>
</evidence>
<dbReference type="InterPro" id="IPR011051">
    <property type="entry name" value="RmlC_Cupin_sf"/>
</dbReference>
<dbReference type="RefSeq" id="WP_189612509.1">
    <property type="nucleotide sequence ID" value="NZ_BMXR01000013.1"/>
</dbReference>
<dbReference type="Proteomes" id="UP000626148">
    <property type="component" value="Unassembled WGS sequence"/>
</dbReference>
<evidence type="ECO:0000313" key="2">
    <source>
        <dbReference type="EMBL" id="GGX70185.1"/>
    </source>
</evidence>
<proteinExistence type="predicted"/>
<reference evidence="2" key="2">
    <citation type="submission" date="2020-09" db="EMBL/GenBank/DDBJ databases">
        <authorList>
            <person name="Sun Q."/>
            <person name="Kim S."/>
        </authorList>
    </citation>
    <scope>NUCLEOTIDE SEQUENCE</scope>
    <source>
        <strain evidence="2">KCTC 22169</strain>
    </source>
</reference>
<dbReference type="Gene3D" id="2.60.120.10">
    <property type="entry name" value="Jelly Rolls"/>
    <property type="match status" value="1"/>
</dbReference>
<dbReference type="InterPro" id="IPR041916">
    <property type="entry name" value="Anti_sigma_zinc_sf"/>
</dbReference>
<dbReference type="SUPFAM" id="SSF51182">
    <property type="entry name" value="RmlC-like cupins"/>
    <property type="match status" value="1"/>
</dbReference>
<dbReference type="InterPro" id="IPR014710">
    <property type="entry name" value="RmlC-like_jellyroll"/>
</dbReference>